<keyword evidence="3" id="KW-1003">Cell membrane</keyword>
<accession>A0ABT0AI89</accession>
<feature type="transmembrane region" description="Helical" evidence="9">
    <location>
        <begin position="460"/>
        <end position="487"/>
    </location>
</feature>
<dbReference type="Gene3D" id="1.10.3720.10">
    <property type="entry name" value="MetI-like"/>
    <property type="match status" value="1"/>
</dbReference>
<keyword evidence="10" id="KW-0732">Signal</keyword>
<dbReference type="PANTHER" id="PTHR47737">
    <property type="entry name" value="GLYCINE BETAINE/PROLINE BETAINE TRANSPORT SYSTEM PERMEASE PROTEIN PROW"/>
    <property type="match status" value="1"/>
</dbReference>
<evidence type="ECO:0000256" key="10">
    <source>
        <dbReference type="SAM" id="SignalP"/>
    </source>
</evidence>
<name>A0ABT0AI89_9SPHN</name>
<evidence type="ECO:0000256" key="6">
    <source>
        <dbReference type="ARBA" id="ARBA00023136"/>
    </source>
</evidence>
<evidence type="ECO:0000256" key="1">
    <source>
        <dbReference type="ARBA" id="ARBA00004651"/>
    </source>
</evidence>
<evidence type="ECO:0000256" key="5">
    <source>
        <dbReference type="ARBA" id="ARBA00022989"/>
    </source>
</evidence>
<dbReference type="Proteomes" id="UP001162802">
    <property type="component" value="Unassembled WGS sequence"/>
</dbReference>
<dbReference type="Gene3D" id="3.40.190.10">
    <property type="entry name" value="Periplasmic binding protein-like II"/>
    <property type="match status" value="1"/>
</dbReference>
<feature type="signal peptide" evidence="10">
    <location>
        <begin position="1"/>
        <end position="27"/>
    </location>
</feature>
<evidence type="ECO:0000256" key="7">
    <source>
        <dbReference type="ARBA" id="ARBA00035642"/>
    </source>
</evidence>
<comment type="similarity">
    <text evidence="8">In the N-terminal section; belongs to the binding-protein-dependent transport system permease family.</text>
</comment>
<dbReference type="InterPro" id="IPR017784">
    <property type="entry name" value="ABC_transptr_choline_permease"/>
</dbReference>
<evidence type="ECO:0000256" key="2">
    <source>
        <dbReference type="ARBA" id="ARBA00022448"/>
    </source>
</evidence>
<comment type="subcellular location">
    <subcellularLocation>
        <location evidence="1 9">Cell membrane</location>
        <topology evidence="1 9">Multi-pass membrane protein</topology>
    </subcellularLocation>
</comment>
<dbReference type="NCBIfam" id="TIGR03414">
    <property type="entry name" value="ABC_choline_bnd"/>
    <property type="match status" value="1"/>
</dbReference>
<dbReference type="SUPFAM" id="SSF53850">
    <property type="entry name" value="Periplasmic binding protein-like II"/>
    <property type="match status" value="1"/>
</dbReference>
<reference evidence="12" key="1">
    <citation type="submission" date="2022-03" db="EMBL/GenBank/DDBJ databases">
        <title>Identification of a novel bacterium isolated from mangrove sediments.</title>
        <authorList>
            <person name="Pan X."/>
        </authorList>
    </citation>
    <scope>NUCLEOTIDE SEQUENCE</scope>
    <source>
        <strain evidence="12">B2637</strain>
    </source>
</reference>
<dbReference type="InterPro" id="IPR000515">
    <property type="entry name" value="MetI-like"/>
</dbReference>
<keyword evidence="5 9" id="KW-1133">Transmembrane helix</keyword>
<evidence type="ECO:0000256" key="9">
    <source>
        <dbReference type="RuleBase" id="RU363032"/>
    </source>
</evidence>
<keyword evidence="4 9" id="KW-0812">Transmembrane</keyword>
<dbReference type="PANTHER" id="PTHR47737:SF1">
    <property type="entry name" value="GLYCINE BETAINE_PROLINE BETAINE TRANSPORT SYSTEM PERMEASE PROTEIN PROW"/>
    <property type="match status" value="1"/>
</dbReference>
<evidence type="ECO:0000313" key="13">
    <source>
        <dbReference type="Proteomes" id="UP001162802"/>
    </source>
</evidence>
<dbReference type="Gene3D" id="3.40.190.100">
    <property type="entry name" value="Glycine betaine-binding periplasmic protein, domain 2"/>
    <property type="match status" value="1"/>
</dbReference>
<evidence type="ECO:0000256" key="8">
    <source>
        <dbReference type="ARBA" id="ARBA00035652"/>
    </source>
</evidence>
<feature type="transmembrane region" description="Helical" evidence="9">
    <location>
        <begin position="569"/>
        <end position="588"/>
    </location>
</feature>
<dbReference type="EMBL" id="JALHAT010000069">
    <property type="protein sequence ID" value="MCJ1962877.1"/>
    <property type="molecule type" value="Genomic_DNA"/>
</dbReference>
<feature type="chain" id="PRO_5046780429" evidence="10">
    <location>
        <begin position="28"/>
        <end position="600"/>
    </location>
</feature>
<keyword evidence="6 9" id="KW-0472">Membrane</keyword>
<dbReference type="InterPro" id="IPR017783">
    <property type="entry name" value="ABC_choline_sub-bd"/>
</dbReference>
<comment type="caution">
    <text evidence="12">The sequence shown here is derived from an EMBL/GenBank/DDBJ whole genome shotgun (WGS) entry which is preliminary data.</text>
</comment>
<dbReference type="CDD" id="cd06261">
    <property type="entry name" value="TM_PBP2"/>
    <property type="match status" value="1"/>
</dbReference>
<sequence length="600" mass="64192">MRRLATRLLLALGLLCSFVLGSTAASAAADPPACRAVRLADVGWTDVTATTSVASEVLREIGYKPTTRVLSVPVTFNGMARGDVDIFLGNWMPAQKSLIQGHIEDGTLERVRANLVDARYTLAVPDYLYEEGLQSFADIARFADALDHKIYGIEPGNDGNQLVIDMIGRDAFDTGDFQVVESSEQGMLSEVERAVKEKRAIVFLGWQPHPMNERFDMKYLAGGDDVFGPNFGGATVSTIVRRGYREECPNLGQFLENLSFEVEEENALMGRIEGGANPQDAARAWIAQNPHRVAQWLDGVTTFSGEPAEAAIKASKQAGPTGSWLTANKIPVGSSIAVAVDWIKAHSGLLDIVSGAVSAGVDGLTGVLHAVPPLLFVALATVLTWFLRKSYGFTAFVPLALLFIINQGYWDETVDTLALVVFAAATSTVIGVPIGIWAGHRPRAYEYLRSVLDLMQTLPTFVYLIPTLVIFGLGVVPGLISTIIFSLPAPIRLTQLGIASVPRPLIEAGESFGATKRQLLFKIELPAAAGSILAGVTQCIMLSLSMVVIAALVGAGGLGVPVVRALNTVQVGMGFEAGFAIVLLAIILDRVTRRETKGDS</sequence>
<dbReference type="InterPro" id="IPR007210">
    <property type="entry name" value="ABC_Gly_betaine_transp_sub-bd"/>
</dbReference>
<dbReference type="Pfam" id="PF04069">
    <property type="entry name" value="OpuAC"/>
    <property type="match status" value="1"/>
</dbReference>
<feature type="transmembrane region" description="Helical" evidence="9">
    <location>
        <begin position="544"/>
        <end position="563"/>
    </location>
</feature>
<dbReference type="SUPFAM" id="SSF161098">
    <property type="entry name" value="MetI-like"/>
    <property type="match status" value="1"/>
</dbReference>
<protein>
    <submittedName>
        <fullName evidence="12">Choline ABC transporter permease subunit</fullName>
    </submittedName>
</protein>
<comment type="similarity">
    <text evidence="9">Belongs to the binding-protein-dependent transport system permease family.</text>
</comment>
<dbReference type="CDD" id="cd13640">
    <property type="entry name" value="PBP2_ChoX"/>
    <property type="match status" value="1"/>
</dbReference>
<evidence type="ECO:0000256" key="3">
    <source>
        <dbReference type="ARBA" id="ARBA00022475"/>
    </source>
</evidence>
<organism evidence="12 13">
    <name type="scientific">Novosphingobium mangrovi</name>
    <name type="common">ex Hu et al. 2023</name>
    <dbReference type="NCBI Taxonomy" id="2930094"/>
    <lineage>
        <taxon>Bacteria</taxon>
        <taxon>Pseudomonadati</taxon>
        <taxon>Pseudomonadota</taxon>
        <taxon>Alphaproteobacteria</taxon>
        <taxon>Sphingomonadales</taxon>
        <taxon>Sphingomonadaceae</taxon>
        <taxon>Novosphingobium</taxon>
    </lineage>
</organism>
<feature type="transmembrane region" description="Helical" evidence="9">
    <location>
        <begin position="393"/>
        <end position="410"/>
    </location>
</feature>
<dbReference type="InterPro" id="IPR035906">
    <property type="entry name" value="MetI-like_sf"/>
</dbReference>
<evidence type="ECO:0000256" key="4">
    <source>
        <dbReference type="ARBA" id="ARBA00022692"/>
    </source>
</evidence>
<dbReference type="RefSeq" id="WP_243803171.1">
    <property type="nucleotide sequence ID" value="NZ_JALHAT010000069.1"/>
</dbReference>
<gene>
    <name evidence="12" type="primary">choW</name>
    <name evidence="12" type="ORF">MTR65_19520</name>
</gene>
<feature type="domain" description="ABC transmembrane type-1" evidence="11">
    <location>
        <begin position="413"/>
        <end position="592"/>
    </location>
</feature>
<keyword evidence="2 9" id="KW-0813">Transport</keyword>
<comment type="similarity">
    <text evidence="7">In the C-terminal section; belongs to the OsmX family.</text>
</comment>
<dbReference type="NCBIfam" id="TIGR03416">
    <property type="entry name" value="ABC_choXWV_perm"/>
    <property type="match status" value="1"/>
</dbReference>
<dbReference type="PROSITE" id="PS50928">
    <property type="entry name" value="ABC_TM1"/>
    <property type="match status" value="1"/>
</dbReference>
<evidence type="ECO:0000313" key="12">
    <source>
        <dbReference type="EMBL" id="MCJ1962877.1"/>
    </source>
</evidence>
<proteinExistence type="inferred from homology"/>
<dbReference type="Pfam" id="PF00528">
    <property type="entry name" value="BPD_transp_1"/>
    <property type="match status" value="1"/>
</dbReference>
<evidence type="ECO:0000259" key="11">
    <source>
        <dbReference type="PROSITE" id="PS50928"/>
    </source>
</evidence>
<feature type="transmembrane region" description="Helical" evidence="9">
    <location>
        <begin position="416"/>
        <end position="439"/>
    </location>
</feature>
<keyword evidence="13" id="KW-1185">Reference proteome</keyword>